<gene>
    <name evidence="1" type="ORF">DesfrDRAFT_1791</name>
</gene>
<keyword evidence="2" id="KW-1185">Reference proteome</keyword>
<accession>E1JVZ2</accession>
<dbReference type="Proteomes" id="UP000006250">
    <property type="component" value="Unassembled WGS sequence"/>
</dbReference>
<proteinExistence type="predicted"/>
<dbReference type="AlphaFoldDB" id="E1JVZ2"/>
<dbReference type="InterPro" id="IPR027597">
    <property type="entry name" value="HprK-rel_B"/>
</dbReference>
<comment type="caution">
    <text evidence="1">The sequence shown here is derived from an EMBL/GenBank/DDBJ whole genome shotgun (WGS) entry which is preliminary data.</text>
</comment>
<organism evidence="1 2">
    <name type="scientific">Solidesulfovibrio fructosivorans JJ]</name>
    <dbReference type="NCBI Taxonomy" id="596151"/>
    <lineage>
        <taxon>Bacteria</taxon>
        <taxon>Pseudomonadati</taxon>
        <taxon>Thermodesulfobacteriota</taxon>
        <taxon>Desulfovibrionia</taxon>
        <taxon>Desulfovibrionales</taxon>
        <taxon>Desulfovibrionaceae</taxon>
        <taxon>Solidesulfovibrio</taxon>
    </lineage>
</organism>
<evidence type="ECO:0000313" key="2">
    <source>
        <dbReference type="Proteomes" id="UP000006250"/>
    </source>
</evidence>
<keyword evidence="1" id="KW-0418">Kinase</keyword>
<dbReference type="InterPro" id="IPR027417">
    <property type="entry name" value="P-loop_NTPase"/>
</dbReference>
<dbReference type="GO" id="GO:0016301">
    <property type="term" value="F:kinase activity"/>
    <property type="evidence" value="ECO:0007669"/>
    <property type="project" value="UniProtKB-KW"/>
</dbReference>
<dbReference type="RefSeq" id="WP_005993110.1">
    <property type="nucleotide sequence ID" value="NZ_AECZ01000010.1"/>
</dbReference>
<name>E1JVZ2_SOLFR</name>
<dbReference type="SUPFAM" id="SSF53795">
    <property type="entry name" value="PEP carboxykinase-like"/>
    <property type="match status" value="1"/>
</dbReference>
<dbReference type="Gene3D" id="3.40.50.300">
    <property type="entry name" value="P-loop containing nucleotide triphosphate hydrolases"/>
    <property type="match status" value="1"/>
</dbReference>
<dbReference type="NCBIfam" id="TIGR04355">
    <property type="entry name" value="HprK_rel_B"/>
    <property type="match status" value="1"/>
</dbReference>
<dbReference type="eggNOG" id="COG1493">
    <property type="taxonomic scope" value="Bacteria"/>
</dbReference>
<dbReference type="OrthoDB" id="5443147at2"/>
<sequence>MGAGGVTCRDIVAAYQQNMTPSFTLGLHLADTRVAVRSNSRELMDALTVHYQDFLDDGGDPDIVVTALDGGPVANALAFALRAGEEDAKEEYVDLPDGRVVRKRRTGLWLVFGRGGNYVLGPCRQNVDQVVNAVNARCEDREMRAGALLFHAAGVCLDGRGLALSGFAGAGKSTLALEIMRHGASFVSNDRLLIGPGDAGLTMTGIARMPRINPGTLLHNEALAPILTEAEREAYAGLTPDALWRVERKYDVRIRDCFGPGRFRLRAGLRALVVLGWRRGGGELRATWTDIDAAPHLLPAFTKDVGVFFEQGPRRAKADAYRVLLGDCPVLVIHGGVDFKRAAALCLDVLGPLSASAAEPVDAPCCV</sequence>
<dbReference type="STRING" id="596151.DesfrDRAFT_1791"/>
<reference evidence="1 2" key="1">
    <citation type="submission" date="2010-08" db="EMBL/GenBank/DDBJ databases">
        <title>The draft genome of Desulfovibrio fructosovorans JJ.</title>
        <authorList>
            <consortium name="US DOE Joint Genome Institute (JGI-PGF)"/>
            <person name="Lucas S."/>
            <person name="Copeland A."/>
            <person name="Lapidus A."/>
            <person name="Cheng J.-F."/>
            <person name="Bruce D."/>
            <person name="Goodwin L."/>
            <person name="Pitluck S."/>
            <person name="Land M.L."/>
            <person name="Hauser L."/>
            <person name="Chang Y.-J."/>
            <person name="Jeffries C."/>
            <person name="Wall J.D."/>
            <person name="Stahl D.A."/>
            <person name="Arkin A.P."/>
            <person name="Dehal P."/>
            <person name="Stolyar S.M."/>
            <person name="Hazen T.C."/>
            <person name="Woyke T.J."/>
        </authorList>
    </citation>
    <scope>NUCLEOTIDE SEQUENCE [LARGE SCALE GENOMIC DNA]</scope>
    <source>
        <strain evidence="1 2">JJ</strain>
    </source>
</reference>
<evidence type="ECO:0000313" key="1">
    <source>
        <dbReference type="EMBL" id="EFL51352.1"/>
    </source>
</evidence>
<dbReference type="EMBL" id="AECZ01000010">
    <property type="protein sequence ID" value="EFL51352.1"/>
    <property type="molecule type" value="Genomic_DNA"/>
</dbReference>
<keyword evidence="1" id="KW-0808">Transferase</keyword>
<protein>
    <submittedName>
        <fullName evidence="1">HPr kinase</fullName>
    </submittedName>
</protein>